<feature type="compositionally biased region" description="Polar residues" evidence="1">
    <location>
        <begin position="126"/>
        <end position="142"/>
    </location>
</feature>
<feature type="compositionally biased region" description="Basic and acidic residues" evidence="1">
    <location>
        <begin position="153"/>
        <end position="166"/>
    </location>
</feature>
<dbReference type="GeneID" id="117654071"/>
<feature type="region of interest" description="Disordered" evidence="1">
    <location>
        <begin position="436"/>
        <end position="456"/>
    </location>
</feature>
<evidence type="ECO:0000313" key="3">
    <source>
        <dbReference type="RefSeq" id="XP_034256116.1"/>
    </source>
</evidence>
<name>A0A6P9AKU8_THRPL</name>
<accession>A0A6P9AKU8</accession>
<dbReference type="RefSeq" id="XP_034256116.1">
    <property type="nucleotide sequence ID" value="XM_034400225.1"/>
</dbReference>
<evidence type="ECO:0000313" key="2">
    <source>
        <dbReference type="Proteomes" id="UP000515158"/>
    </source>
</evidence>
<feature type="compositionally biased region" description="Low complexity" evidence="1">
    <location>
        <begin position="76"/>
        <end position="87"/>
    </location>
</feature>
<keyword evidence="2" id="KW-1185">Reference proteome</keyword>
<evidence type="ECO:0000256" key="1">
    <source>
        <dbReference type="SAM" id="MobiDB-lite"/>
    </source>
</evidence>
<sequence length="468" mass="50831">MDDTKKRKRSDEEELVVDTKQIPSKLLKSFQENASQELRTPKAETEKLSVQLETPNGTVCDLMSTPKGNTIKQLDSETSSESKSPSRSKGKELVSKTPNGTGFRLLRKSESPKKTESKVLKEWETPNGNKGKLQNVSKTPNGTGFRLLQKSKTPNETESKALKDWKTPNGIKGRLRGGSKTPNGTESNLLKELKTPSGAGAKLSETKTPKRHSAQRKGRLWCCDCDAEASGGCAGHTRLDLETARHRAADALRAAQSTLQRLDELVQKGAPRLRVTVTRRGGEGQGLEEDDVHQQDVEVALASSRLTENERRVLCAYLEGLVLERDWQHLSASSAGCEAIATKCAKLPDRPDGVMLKPGAILLLGMSDRGVAACHDVGDSDSADDSDSDDDPNKSWLGVAPPALRIYYEQPVMPHQGRGAKVLGYVRTNLDAFATAKPRGPSPWPAADSGPEEPSHGFEVVLSNVTLI</sequence>
<reference evidence="3" key="1">
    <citation type="submission" date="2025-08" db="UniProtKB">
        <authorList>
            <consortium name="RefSeq"/>
        </authorList>
    </citation>
    <scope>IDENTIFICATION</scope>
    <source>
        <tissue evidence="3">Total insect</tissue>
    </source>
</reference>
<feature type="compositionally biased region" description="Acidic residues" evidence="1">
    <location>
        <begin position="379"/>
        <end position="390"/>
    </location>
</feature>
<dbReference type="OrthoDB" id="10650881at2759"/>
<feature type="region of interest" description="Disordered" evidence="1">
    <location>
        <begin position="375"/>
        <end position="396"/>
    </location>
</feature>
<feature type="region of interest" description="Disordered" evidence="1">
    <location>
        <begin position="27"/>
        <end position="213"/>
    </location>
</feature>
<gene>
    <name evidence="3" type="primary">LOC117654071</name>
</gene>
<protein>
    <submittedName>
        <fullName evidence="3">Uncharacterized protein LOC117654071</fullName>
    </submittedName>
</protein>
<dbReference type="InParanoid" id="A0A6P9AKU8"/>
<proteinExistence type="predicted"/>
<organism evidence="3">
    <name type="scientific">Thrips palmi</name>
    <name type="common">Melon thrips</name>
    <dbReference type="NCBI Taxonomy" id="161013"/>
    <lineage>
        <taxon>Eukaryota</taxon>
        <taxon>Metazoa</taxon>
        <taxon>Ecdysozoa</taxon>
        <taxon>Arthropoda</taxon>
        <taxon>Hexapoda</taxon>
        <taxon>Insecta</taxon>
        <taxon>Pterygota</taxon>
        <taxon>Neoptera</taxon>
        <taxon>Paraneoptera</taxon>
        <taxon>Thysanoptera</taxon>
        <taxon>Terebrantia</taxon>
        <taxon>Thripoidea</taxon>
        <taxon>Thripidae</taxon>
        <taxon>Thrips</taxon>
    </lineage>
</organism>
<feature type="compositionally biased region" description="Basic and acidic residues" evidence="1">
    <location>
        <begin position="107"/>
        <end position="124"/>
    </location>
</feature>
<dbReference type="AlphaFoldDB" id="A0A6P9AKU8"/>
<dbReference type="Proteomes" id="UP000515158">
    <property type="component" value="Unplaced"/>
</dbReference>
<dbReference type="KEGG" id="tpal:117654071"/>